<dbReference type="OrthoDB" id="945867at2759"/>
<evidence type="ECO:0000313" key="2">
    <source>
        <dbReference type="Proteomes" id="UP000593560"/>
    </source>
</evidence>
<name>A0A7J9GKG0_9ROSI</name>
<sequence>MDKYMQQLEPYTIIQKQGFDPLMRNCKGIWENATERQWTKYCLLDKVPLIISVVQEFYLGLKYSEASRLSYVMRSFVKVKGVNVPVTEMSICQIYDTPYYYRVYLYKKN</sequence>
<dbReference type="AlphaFoldDB" id="A0A7J9GKG0"/>
<evidence type="ECO:0000313" key="1">
    <source>
        <dbReference type="EMBL" id="MBA0798052.1"/>
    </source>
</evidence>
<accession>A0A7J9GKG0</accession>
<dbReference type="Proteomes" id="UP000593560">
    <property type="component" value="Unassembled WGS sequence"/>
</dbReference>
<reference evidence="1 2" key="1">
    <citation type="journal article" date="2019" name="Genome Biol. Evol.">
        <title>Insights into the evolution of the New World diploid cottons (Gossypium, subgenus Houzingenia) based on genome sequencing.</title>
        <authorList>
            <person name="Grover C.E."/>
            <person name="Arick M.A. 2nd"/>
            <person name="Thrash A."/>
            <person name="Conover J.L."/>
            <person name="Sanders W.S."/>
            <person name="Peterson D.G."/>
            <person name="Frelichowski J.E."/>
            <person name="Scheffler J.A."/>
            <person name="Scheffler B.E."/>
            <person name="Wendel J.F."/>
        </authorList>
    </citation>
    <scope>NUCLEOTIDE SEQUENCE [LARGE SCALE GENOMIC DNA]</scope>
    <source>
        <strain evidence="1">0</strain>
        <tissue evidence="1">Leaf</tissue>
    </source>
</reference>
<keyword evidence="2" id="KW-1185">Reference proteome</keyword>
<organism evidence="1 2">
    <name type="scientific">Gossypium harknessii</name>
    <dbReference type="NCBI Taxonomy" id="34285"/>
    <lineage>
        <taxon>Eukaryota</taxon>
        <taxon>Viridiplantae</taxon>
        <taxon>Streptophyta</taxon>
        <taxon>Embryophyta</taxon>
        <taxon>Tracheophyta</taxon>
        <taxon>Spermatophyta</taxon>
        <taxon>Magnoliopsida</taxon>
        <taxon>eudicotyledons</taxon>
        <taxon>Gunneridae</taxon>
        <taxon>Pentapetalae</taxon>
        <taxon>rosids</taxon>
        <taxon>malvids</taxon>
        <taxon>Malvales</taxon>
        <taxon>Malvaceae</taxon>
        <taxon>Malvoideae</taxon>
        <taxon>Gossypium</taxon>
    </lineage>
</organism>
<proteinExistence type="predicted"/>
<dbReference type="EMBL" id="JABFAD010000005">
    <property type="protein sequence ID" value="MBA0798052.1"/>
    <property type="molecule type" value="Genomic_DNA"/>
</dbReference>
<gene>
    <name evidence="1" type="ORF">Gohar_008689</name>
</gene>
<protein>
    <submittedName>
        <fullName evidence="1">Uncharacterized protein</fullName>
    </submittedName>
</protein>
<comment type="caution">
    <text evidence="1">The sequence shown here is derived from an EMBL/GenBank/DDBJ whole genome shotgun (WGS) entry which is preliminary data.</text>
</comment>